<comment type="caution">
    <text evidence="1">The sequence shown here is derived from an EMBL/GenBank/DDBJ whole genome shotgun (WGS) entry which is preliminary data.</text>
</comment>
<proteinExistence type="predicted"/>
<sequence>MAEWSGVMYGFYTNKSIDNIFSSWGKKIASINYKYKRDSFRDEEFLFFYKNDEMQNYHLENGYNLDLDGEGCFCIEAKSTKLNGIATLFEIDNDSSFEPYDINLHFDNVFYYVLILPDLIENSDFCHNIHNLFINILDEKK</sequence>
<name>A0A3U3P3V9_SALET</name>
<accession>A0A3U3P3V9</accession>
<dbReference type="EMBL" id="AAKLOM010000070">
    <property type="protein sequence ID" value="ECT0584827.1"/>
    <property type="molecule type" value="Genomic_DNA"/>
</dbReference>
<protein>
    <submittedName>
        <fullName evidence="1">Uncharacterized protein</fullName>
    </submittedName>
</protein>
<gene>
    <name evidence="1" type="ORF">ACV85_23990</name>
</gene>
<dbReference type="AlphaFoldDB" id="A0A3U3P3V9"/>
<organism evidence="1">
    <name type="scientific">Salmonella enterica I</name>
    <dbReference type="NCBI Taxonomy" id="59201"/>
    <lineage>
        <taxon>Bacteria</taxon>
        <taxon>Pseudomonadati</taxon>
        <taxon>Pseudomonadota</taxon>
        <taxon>Gammaproteobacteria</taxon>
        <taxon>Enterobacterales</taxon>
        <taxon>Enterobacteriaceae</taxon>
        <taxon>Salmonella</taxon>
    </lineage>
</organism>
<reference evidence="1" key="1">
    <citation type="submission" date="2018-06" db="EMBL/GenBank/DDBJ databases">
        <authorList>
            <consortium name="GenomeTrakr network: Whole genome sequencing for foodborne pathogen traceback"/>
        </authorList>
    </citation>
    <scope>NUCLEOTIDE SEQUENCE</scope>
    <source>
        <strain evidence="1">CFSAN030084</strain>
    </source>
</reference>
<evidence type="ECO:0000313" key="1">
    <source>
        <dbReference type="EMBL" id="ECT0584827.1"/>
    </source>
</evidence>